<reference evidence="1 2" key="1">
    <citation type="submission" date="2019-06" db="EMBL/GenBank/DDBJ databases">
        <title>Genome sequence analysis of &gt;100 Bacillus licheniformis strains suggests intrinsic resistance to this species.</title>
        <authorList>
            <person name="Wels M."/>
            <person name="Siezen R.J."/>
            <person name="Johansen E."/>
            <person name="Stuer-Lauridsen B."/>
            <person name="Bjerre K."/>
            <person name="Nielsen B.K.K."/>
        </authorList>
    </citation>
    <scope>NUCLEOTIDE SEQUENCE [LARGE SCALE GENOMIC DNA]</scope>
    <source>
        <strain evidence="1 2">BAC-15381</strain>
    </source>
</reference>
<dbReference type="EMBL" id="NILF01000065">
    <property type="protein sequence ID" value="TWL34410.1"/>
    <property type="molecule type" value="Genomic_DNA"/>
</dbReference>
<comment type="caution">
    <text evidence="1">The sequence shown here is derived from an EMBL/GenBank/DDBJ whole genome shotgun (WGS) entry which is preliminary data.</text>
</comment>
<accession>A0ABY3FQZ2</accession>
<gene>
    <name evidence="1" type="ORF">CHCC15381_4694</name>
</gene>
<evidence type="ECO:0000313" key="2">
    <source>
        <dbReference type="Proteomes" id="UP000429980"/>
    </source>
</evidence>
<proteinExistence type="predicted"/>
<dbReference type="Proteomes" id="UP000429980">
    <property type="component" value="Unassembled WGS sequence"/>
</dbReference>
<sequence>MGESAGLKVAAFTRLFYWLGTAMNPRNLTSPPHLGYKKNLNYAGLNGTMSQKAVRNLGFACKSSNNP</sequence>
<organism evidence="1 2">
    <name type="scientific">Bacillus paralicheniformis</name>
    <dbReference type="NCBI Taxonomy" id="1648923"/>
    <lineage>
        <taxon>Bacteria</taxon>
        <taxon>Bacillati</taxon>
        <taxon>Bacillota</taxon>
        <taxon>Bacilli</taxon>
        <taxon>Bacillales</taxon>
        <taxon>Bacillaceae</taxon>
        <taxon>Bacillus</taxon>
    </lineage>
</organism>
<name>A0ABY3FQZ2_9BACI</name>
<evidence type="ECO:0000313" key="1">
    <source>
        <dbReference type="EMBL" id="TWL34410.1"/>
    </source>
</evidence>
<keyword evidence="2" id="KW-1185">Reference proteome</keyword>
<protein>
    <submittedName>
        <fullName evidence="1">Uncharacterized protein</fullName>
    </submittedName>
</protein>